<dbReference type="AlphaFoldDB" id="A0A165DBV9"/>
<organism evidence="1 2">
    <name type="scientific">Laetiporus sulphureus 93-53</name>
    <dbReference type="NCBI Taxonomy" id="1314785"/>
    <lineage>
        <taxon>Eukaryota</taxon>
        <taxon>Fungi</taxon>
        <taxon>Dikarya</taxon>
        <taxon>Basidiomycota</taxon>
        <taxon>Agaricomycotina</taxon>
        <taxon>Agaricomycetes</taxon>
        <taxon>Polyporales</taxon>
        <taxon>Laetiporus</taxon>
    </lineage>
</organism>
<name>A0A165DBV9_9APHY</name>
<keyword evidence="2" id="KW-1185">Reference proteome</keyword>
<dbReference type="RefSeq" id="XP_040762257.1">
    <property type="nucleotide sequence ID" value="XM_040901884.1"/>
</dbReference>
<dbReference type="EMBL" id="KV427636">
    <property type="protein sequence ID" value="KZT04517.1"/>
    <property type="molecule type" value="Genomic_DNA"/>
</dbReference>
<dbReference type="GeneID" id="63818915"/>
<proteinExistence type="predicted"/>
<evidence type="ECO:0000313" key="2">
    <source>
        <dbReference type="Proteomes" id="UP000076871"/>
    </source>
</evidence>
<dbReference type="OrthoDB" id="3270380at2759"/>
<reference evidence="1 2" key="1">
    <citation type="journal article" date="2016" name="Mol. Biol. Evol.">
        <title>Comparative Genomics of Early-Diverging Mushroom-Forming Fungi Provides Insights into the Origins of Lignocellulose Decay Capabilities.</title>
        <authorList>
            <person name="Nagy L.G."/>
            <person name="Riley R."/>
            <person name="Tritt A."/>
            <person name="Adam C."/>
            <person name="Daum C."/>
            <person name="Floudas D."/>
            <person name="Sun H."/>
            <person name="Yadav J.S."/>
            <person name="Pangilinan J."/>
            <person name="Larsson K.H."/>
            <person name="Matsuura K."/>
            <person name="Barry K."/>
            <person name="Labutti K."/>
            <person name="Kuo R."/>
            <person name="Ohm R.A."/>
            <person name="Bhattacharya S.S."/>
            <person name="Shirouzu T."/>
            <person name="Yoshinaga Y."/>
            <person name="Martin F.M."/>
            <person name="Grigoriev I.V."/>
            <person name="Hibbett D.S."/>
        </authorList>
    </citation>
    <scope>NUCLEOTIDE SEQUENCE [LARGE SCALE GENOMIC DNA]</scope>
    <source>
        <strain evidence="1 2">93-53</strain>
    </source>
</reference>
<sequence>MLDFILSLDGNHLQTIHYRSEHPPDPDRYPWMNQAIECIARINTPHRQIDLICSRTPPPLWPICFFWTDLLMNVVSADSLVSANPALLFKHRGLYNTRRFWKLEHTVIMKYAIRGYAFAPSPAAWEPTPRCHPLLCCRKQRTFEDRACLRLTFDERNALPADDDAYIAWRLSDARCSANCTTALIGPSAMYGIKD</sequence>
<accession>A0A165DBV9</accession>
<dbReference type="Proteomes" id="UP000076871">
    <property type="component" value="Unassembled WGS sequence"/>
</dbReference>
<protein>
    <submittedName>
        <fullName evidence="1">Uncharacterized protein</fullName>
    </submittedName>
</protein>
<gene>
    <name evidence="1" type="ORF">LAESUDRAFT_298742</name>
</gene>
<evidence type="ECO:0000313" key="1">
    <source>
        <dbReference type="EMBL" id="KZT04517.1"/>
    </source>
</evidence>
<dbReference type="InParanoid" id="A0A165DBV9"/>